<dbReference type="Pfam" id="PF00149">
    <property type="entry name" value="Metallophos"/>
    <property type="match status" value="1"/>
</dbReference>
<dbReference type="OrthoDB" id="384253at2"/>
<evidence type="ECO:0000313" key="2">
    <source>
        <dbReference type="EMBL" id="RST94391.1"/>
    </source>
</evidence>
<name>A0A429ZL37_9ENTE</name>
<evidence type="ECO:0000259" key="1">
    <source>
        <dbReference type="Pfam" id="PF00149"/>
    </source>
</evidence>
<dbReference type="InterPro" id="IPR029052">
    <property type="entry name" value="Metallo-depent_PP-like"/>
</dbReference>
<comment type="caution">
    <text evidence="2">The sequence shown here is derived from an EMBL/GenBank/DDBJ whole genome shotgun (WGS) entry which is preliminary data.</text>
</comment>
<evidence type="ECO:0000313" key="3">
    <source>
        <dbReference type="Proteomes" id="UP000288490"/>
    </source>
</evidence>
<accession>A0A429ZL37</accession>
<gene>
    <name evidence="2" type="ORF">CBF36_05650</name>
</gene>
<feature type="domain" description="Calcineurin-like phosphoesterase" evidence="1">
    <location>
        <begin position="1"/>
        <end position="195"/>
    </location>
</feature>
<organism evidence="2 3">
    <name type="scientific">Vagococcus bubulae</name>
    <dbReference type="NCBI Taxonomy" id="1977868"/>
    <lineage>
        <taxon>Bacteria</taxon>
        <taxon>Bacillati</taxon>
        <taxon>Bacillota</taxon>
        <taxon>Bacilli</taxon>
        <taxon>Lactobacillales</taxon>
        <taxon>Enterococcaceae</taxon>
        <taxon>Vagococcus</taxon>
    </lineage>
</organism>
<reference evidence="2 3" key="1">
    <citation type="submission" date="2017-05" db="EMBL/GenBank/DDBJ databases">
        <title>Vagococcus spp. assemblies.</title>
        <authorList>
            <person name="Gulvik C.A."/>
        </authorList>
    </citation>
    <scope>NUCLEOTIDE SEQUENCE [LARGE SCALE GENOMIC DNA]</scope>
    <source>
        <strain evidence="2 3">SS1994</strain>
    </source>
</reference>
<sequence>MRTILVGDLHLTAQIILPMAEKKLKEFNCEQLILLGDYTDAYNQTENIKLYMDELAYLLDFKKRLGNNGVEVIMLLGNHDSDYLISSPKIYSLKNPDYFMKIREQLMKLGLQVSYELGNYLVSHAGYTEDYRLEAWHLEKISKKSIEKVAWLSNHVGIYRGGKYISGSPLWADFEELTRFPNLDYPKQIVGHTPQKNVNIVKNSKIEIVGIDTFTVTPLNQKPYYEQLGSGEILLYENNKLERLSLSWRNEDIIKMIDSKFDRILDN</sequence>
<protein>
    <submittedName>
        <fullName evidence="2">Serine/threonine protein phosphatase</fullName>
    </submittedName>
</protein>
<keyword evidence="3" id="KW-1185">Reference proteome</keyword>
<dbReference type="EMBL" id="NGJT01000008">
    <property type="protein sequence ID" value="RST94391.1"/>
    <property type="molecule type" value="Genomic_DNA"/>
</dbReference>
<proteinExistence type="predicted"/>
<dbReference type="AlphaFoldDB" id="A0A429ZL37"/>
<dbReference type="SUPFAM" id="SSF56300">
    <property type="entry name" value="Metallo-dependent phosphatases"/>
    <property type="match status" value="1"/>
</dbReference>
<dbReference type="GO" id="GO:0016787">
    <property type="term" value="F:hydrolase activity"/>
    <property type="evidence" value="ECO:0007669"/>
    <property type="project" value="InterPro"/>
</dbReference>
<dbReference type="InterPro" id="IPR004843">
    <property type="entry name" value="Calcineurin-like_PHP"/>
</dbReference>
<dbReference type="RefSeq" id="WP_125957368.1">
    <property type="nucleotide sequence ID" value="NZ_JAQEJV010000009.1"/>
</dbReference>
<dbReference type="Proteomes" id="UP000288490">
    <property type="component" value="Unassembled WGS sequence"/>
</dbReference>
<dbReference type="Gene3D" id="3.60.21.10">
    <property type="match status" value="1"/>
</dbReference>